<dbReference type="InterPro" id="IPR016039">
    <property type="entry name" value="Thiolase-like"/>
</dbReference>
<reference evidence="6 7" key="1">
    <citation type="journal article" date="2017" name="Int. J. Syst. Evol. Microbiol.">
        <title>Mycobacterium talmoniae sp. nov., a slowly growing mycobacterium isolated from human respiratory samples.</title>
        <authorList>
            <person name="Davidson R.M."/>
            <person name="DeGroote M.A."/>
            <person name="Marola J.L."/>
            <person name="Buss S."/>
            <person name="Jones V."/>
            <person name="McNeil M.R."/>
            <person name="Freifeld A.G."/>
            <person name="Elaine Epperson L."/>
            <person name="Hasan N.A."/>
            <person name="Jackson M."/>
            <person name="Iwen P.C."/>
            <person name="Salfinger M."/>
            <person name="Strong M."/>
        </authorList>
    </citation>
    <scope>NUCLEOTIDE SEQUENCE [LARGE SCALE GENOMIC DNA]</scope>
    <source>
        <strain evidence="6 7">ATCC BAA-2683</strain>
    </source>
</reference>
<dbReference type="GO" id="GO:0004315">
    <property type="term" value="F:3-oxoacyl-[acyl-carrier-protein] synthase activity"/>
    <property type="evidence" value="ECO:0007669"/>
    <property type="project" value="InterPro"/>
</dbReference>
<organism evidence="6 7">
    <name type="scientific">Mycobacterium talmoniae</name>
    <dbReference type="NCBI Taxonomy" id="1858794"/>
    <lineage>
        <taxon>Bacteria</taxon>
        <taxon>Bacillati</taxon>
        <taxon>Actinomycetota</taxon>
        <taxon>Actinomycetes</taxon>
        <taxon>Mycobacteriales</taxon>
        <taxon>Mycobacteriaceae</taxon>
        <taxon>Mycobacterium</taxon>
    </lineage>
</organism>
<dbReference type="InterPro" id="IPR014030">
    <property type="entry name" value="Ketoacyl_synth_N"/>
</dbReference>
<dbReference type="GO" id="GO:0006633">
    <property type="term" value="P:fatty acid biosynthetic process"/>
    <property type="evidence" value="ECO:0007669"/>
    <property type="project" value="InterPro"/>
</dbReference>
<keyword evidence="4" id="KW-0511">Multifunctional enzyme</keyword>
<dbReference type="InterPro" id="IPR018201">
    <property type="entry name" value="Ketoacyl_synth_AS"/>
</dbReference>
<dbReference type="PROSITE" id="PS52004">
    <property type="entry name" value="KS3_2"/>
    <property type="match status" value="1"/>
</dbReference>
<dbReference type="GO" id="GO:0005737">
    <property type="term" value="C:cytoplasm"/>
    <property type="evidence" value="ECO:0007669"/>
    <property type="project" value="TreeGrafter"/>
</dbReference>
<dbReference type="InterPro" id="IPR050091">
    <property type="entry name" value="PKS_NRPS_Biosynth_Enz"/>
</dbReference>
<keyword evidence="2" id="KW-0597">Phosphoprotein</keyword>
<evidence type="ECO:0000313" key="7">
    <source>
        <dbReference type="Proteomes" id="UP000238296"/>
    </source>
</evidence>
<dbReference type="SMART" id="SM00825">
    <property type="entry name" value="PKS_KS"/>
    <property type="match status" value="1"/>
</dbReference>
<dbReference type="GO" id="GO:0071770">
    <property type="term" value="P:DIM/DIP cell wall layer assembly"/>
    <property type="evidence" value="ECO:0007669"/>
    <property type="project" value="TreeGrafter"/>
</dbReference>
<dbReference type="Gene3D" id="3.40.47.10">
    <property type="match status" value="1"/>
</dbReference>
<dbReference type="GO" id="GO:0005886">
    <property type="term" value="C:plasma membrane"/>
    <property type="evidence" value="ECO:0007669"/>
    <property type="project" value="TreeGrafter"/>
</dbReference>
<evidence type="ECO:0000256" key="1">
    <source>
        <dbReference type="ARBA" id="ARBA00022450"/>
    </source>
</evidence>
<evidence type="ECO:0000313" key="6">
    <source>
        <dbReference type="EMBL" id="PQM47662.1"/>
    </source>
</evidence>
<feature type="domain" description="Ketosynthase family 3 (KS3)" evidence="5">
    <location>
        <begin position="23"/>
        <end position="277"/>
    </location>
</feature>
<dbReference type="EC" id="2.3.1.-" evidence="6"/>
<evidence type="ECO:0000256" key="3">
    <source>
        <dbReference type="ARBA" id="ARBA00022679"/>
    </source>
</evidence>
<protein>
    <submittedName>
        <fullName evidence="6">Mycocerosic acid synthase-like polyketide synthase</fullName>
        <ecNumber evidence="6">2.3.1.-</ecNumber>
    </submittedName>
</protein>
<dbReference type="CDD" id="cd00833">
    <property type="entry name" value="PKS"/>
    <property type="match status" value="1"/>
</dbReference>
<dbReference type="Pfam" id="PF00109">
    <property type="entry name" value="ketoacyl-synt"/>
    <property type="match status" value="1"/>
</dbReference>
<dbReference type="PANTHER" id="PTHR43775:SF37">
    <property type="entry name" value="SI:DKEY-61P9.11"/>
    <property type="match status" value="1"/>
</dbReference>
<evidence type="ECO:0000256" key="2">
    <source>
        <dbReference type="ARBA" id="ARBA00022553"/>
    </source>
</evidence>
<sequence>MASFETVDDAASTSGLVDGSPAGTPVAVVGMACRLPGGIDSPEQLWDALLGGDDLVTEIPPDRWDAEEYYDPEPGVPGRSVSKWGAFLHDVAGFDSEFFGMNEREAAVIDPQHRLLLETCWEAVEHAGVSPFSLAGSRTGVYLGLTHGDYILVAADANTLEGPYGFLDNNFSMASGRVAYAMDLHGPAITVDTACSSGLVTVHMACHSLRDGECDLALAGGAAVALDPRKIRLRLGGRDAVADRTVPRLRRCRGRVCVRRRVRGGVAQAVTGCVARR</sequence>
<dbReference type="PROSITE" id="PS00606">
    <property type="entry name" value="KS3_1"/>
    <property type="match status" value="1"/>
</dbReference>
<name>A0A2S8BLV8_9MYCO</name>
<keyword evidence="1" id="KW-0596">Phosphopantetheine</keyword>
<dbReference type="Proteomes" id="UP000238296">
    <property type="component" value="Unassembled WGS sequence"/>
</dbReference>
<dbReference type="AlphaFoldDB" id="A0A2S8BLV8"/>
<keyword evidence="3 6" id="KW-0808">Transferase</keyword>
<dbReference type="InterPro" id="IPR020841">
    <property type="entry name" value="PKS_Beta-ketoAc_synthase_dom"/>
</dbReference>
<comment type="caution">
    <text evidence="6">The sequence shown here is derived from an EMBL/GenBank/DDBJ whole genome shotgun (WGS) entry which is preliminary data.</text>
</comment>
<dbReference type="SUPFAM" id="SSF53901">
    <property type="entry name" value="Thiolase-like"/>
    <property type="match status" value="1"/>
</dbReference>
<dbReference type="EMBL" id="PPEA01000302">
    <property type="protein sequence ID" value="PQM47662.1"/>
    <property type="molecule type" value="Genomic_DNA"/>
</dbReference>
<keyword evidence="6" id="KW-0012">Acyltransferase</keyword>
<dbReference type="PANTHER" id="PTHR43775">
    <property type="entry name" value="FATTY ACID SYNTHASE"/>
    <property type="match status" value="1"/>
</dbReference>
<gene>
    <name evidence="6" type="primary">pks5_3</name>
    <name evidence="6" type="ORF">C1Y40_02136</name>
</gene>
<evidence type="ECO:0000259" key="5">
    <source>
        <dbReference type="PROSITE" id="PS52004"/>
    </source>
</evidence>
<dbReference type="GO" id="GO:0004312">
    <property type="term" value="F:fatty acid synthase activity"/>
    <property type="evidence" value="ECO:0007669"/>
    <property type="project" value="TreeGrafter"/>
</dbReference>
<evidence type="ECO:0000256" key="4">
    <source>
        <dbReference type="ARBA" id="ARBA00023268"/>
    </source>
</evidence>
<proteinExistence type="predicted"/>
<accession>A0A2S8BLV8</accession>